<feature type="compositionally biased region" description="Gly residues" evidence="6">
    <location>
        <begin position="866"/>
        <end position="877"/>
    </location>
</feature>
<dbReference type="InterPro" id="IPR009003">
    <property type="entry name" value="Peptidase_S1_PA"/>
</dbReference>
<gene>
    <name evidence="8" type="primary">DEG15</name>
    <name evidence="8" type="ORF">QJS10_CPB13g00025</name>
</gene>
<dbReference type="PANTHER" id="PTHR21004:SF0">
    <property type="entry name" value="PEROXISOMAL LEADER PEPTIDE-PROCESSING PROTEASE"/>
    <property type="match status" value="1"/>
</dbReference>
<dbReference type="GO" id="GO:0045944">
    <property type="term" value="P:positive regulation of transcription by RNA polymerase II"/>
    <property type="evidence" value="ECO:0007669"/>
    <property type="project" value="InterPro"/>
</dbReference>
<dbReference type="PANTHER" id="PTHR21004">
    <property type="entry name" value="SERINE PROTEASE-RELATED"/>
    <property type="match status" value="1"/>
</dbReference>
<keyword evidence="8" id="KW-0645">Protease</keyword>
<evidence type="ECO:0000256" key="1">
    <source>
        <dbReference type="ARBA" id="ARBA00004123"/>
    </source>
</evidence>
<feature type="region of interest" description="Disordered" evidence="6">
    <location>
        <begin position="459"/>
        <end position="484"/>
    </location>
</feature>
<dbReference type="Gene3D" id="2.40.10.10">
    <property type="entry name" value="Trypsin-like serine proteases"/>
    <property type="match status" value="1"/>
</dbReference>
<dbReference type="GO" id="GO:0005777">
    <property type="term" value="C:peroxisome"/>
    <property type="evidence" value="ECO:0007669"/>
    <property type="project" value="InterPro"/>
</dbReference>
<accession>A0AAV9DGL2</accession>
<evidence type="ECO:0000256" key="2">
    <source>
        <dbReference type="ARBA" id="ARBA00023015"/>
    </source>
</evidence>
<dbReference type="InterPro" id="IPR036879">
    <property type="entry name" value="TF_MADSbox_sf"/>
</dbReference>
<dbReference type="InterPro" id="IPR039245">
    <property type="entry name" value="TYSND1/DEG15"/>
</dbReference>
<dbReference type="SUPFAM" id="SSF50494">
    <property type="entry name" value="Trypsin-like serine proteases"/>
    <property type="match status" value="1"/>
</dbReference>
<keyword evidence="4" id="KW-0804">Transcription</keyword>
<dbReference type="AlphaFoldDB" id="A0AAV9DGL2"/>
<reference evidence="8" key="1">
    <citation type="journal article" date="2023" name="Nat. Commun.">
        <title>Diploid and tetraploid genomes of Acorus and the evolution of monocots.</title>
        <authorList>
            <person name="Ma L."/>
            <person name="Liu K.W."/>
            <person name="Li Z."/>
            <person name="Hsiao Y.Y."/>
            <person name="Qi Y."/>
            <person name="Fu T."/>
            <person name="Tang G.D."/>
            <person name="Zhang D."/>
            <person name="Sun W.H."/>
            <person name="Liu D.K."/>
            <person name="Li Y."/>
            <person name="Chen G.Z."/>
            <person name="Liu X.D."/>
            <person name="Liao X.Y."/>
            <person name="Jiang Y.T."/>
            <person name="Yu X."/>
            <person name="Hao Y."/>
            <person name="Huang J."/>
            <person name="Zhao X.W."/>
            <person name="Ke S."/>
            <person name="Chen Y.Y."/>
            <person name="Wu W.L."/>
            <person name="Hsu J.L."/>
            <person name="Lin Y.F."/>
            <person name="Huang M.D."/>
            <person name="Li C.Y."/>
            <person name="Huang L."/>
            <person name="Wang Z.W."/>
            <person name="Zhao X."/>
            <person name="Zhong W.Y."/>
            <person name="Peng D.H."/>
            <person name="Ahmad S."/>
            <person name="Lan S."/>
            <person name="Zhang J.S."/>
            <person name="Tsai W.C."/>
            <person name="Van de Peer Y."/>
            <person name="Liu Z.J."/>
        </authorList>
    </citation>
    <scope>NUCLEOTIDE SEQUENCE</scope>
    <source>
        <strain evidence="8">CP</strain>
    </source>
</reference>
<evidence type="ECO:0000256" key="6">
    <source>
        <dbReference type="SAM" id="MobiDB-lite"/>
    </source>
</evidence>
<proteinExistence type="predicted"/>
<evidence type="ECO:0000256" key="3">
    <source>
        <dbReference type="ARBA" id="ARBA00023125"/>
    </source>
</evidence>
<dbReference type="PROSITE" id="PS50066">
    <property type="entry name" value="MADS_BOX_2"/>
    <property type="match status" value="1"/>
</dbReference>
<dbReference type="GO" id="GO:0016485">
    <property type="term" value="P:protein processing"/>
    <property type="evidence" value="ECO:0007669"/>
    <property type="project" value="InterPro"/>
</dbReference>
<dbReference type="Proteomes" id="UP001180020">
    <property type="component" value="Unassembled WGS sequence"/>
</dbReference>
<dbReference type="GO" id="GO:0004252">
    <property type="term" value="F:serine-type endopeptidase activity"/>
    <property type="evidence" value="ECO:0007669"/>
    <property type="project" value="InterPro"/>
</dbReference>
<dbReference type="InterPro" id="IPR043504">
    <property type="entry name" value="Peptidase_S1_PA_chymotrypsin"/>
</dbReference>
<keyword evidence="9" id="KW-1185">Reference proteome</keyword>
<dbReference type="SUPFAM" id="SSF55455">
    <property type="entry name" value="SRF-like"/>
    <property type="match status" value="1"/>
</dbReference>
<dbReference type="Pfam" id="PF00319">
    <property type="entry name" value="SRF-TF"/>
    <property type="match status" value="1"/>
</dbReference>
<evidence type="ECO:0000256" key="4">
    <source>
        <dbReference type="ARBA" id="ARBA00023163"/>
    </source>
</evidence>
<evidence type="ECO:0000256" key="5">
    <source>
        <dbReference type="ARBA" id="ARBA00023242"/>
    </source>
</evidence>
<keyword evidence="2" id="KW-0805">Transcription regulation</keyword>
<dbReference type="FunFam" id="2.40.10.10:FF:000074">
    <property type="entry name" value="glyoxysomal processing protease, glyoxysomal-like"/>
    <property type="match status" value="1"/>
</dbReference>
<dbReference type="Pfam" id="PF13365">
    <property type="entry name" value="Trypsin_2"/>
    <property type="match status" value="1"/>
</dbReference>
<comment type="subcellular location">
    <subcellularLocation>
        <location evidence="1">Nucleus</location>
    </subcellularLocation>
</comment>
<sequence>MAEEEEEEETKPRRVCFSFAAYAKAVIDHLRISCKIRVAEGLSDSEFSHIESLLGFSFPPDLRSILREGLPVGPGFPDWRFSSPNQLKILFDLPFLGISSEVSKGRLWCPSWGPRPEDPEEALKFARDAFESAPKLRGDIEIGDSSAIEAPAWAATSAREIRFWSELVNDGDCDTWAVEEETSGELEGLLEEVGWRLKEGGWTEEEVREMLRMDGGDELDRTAVGLKTQESVRWHVRLLSLALLRAGWSSEDVVYAMGLYTRSGVTTLSASGLLLPDSIPVSPSIIQRLRGLHLSGLIITTASIVEPFLSSRNGDRESQESIHSNVSAMSETRLAFLGVSIVDCKVLPHINISESSERGDLLLVMGSPFGMLSPTHFLNSIAVGTVANCFPAGSDNSSLLMADIRCLPGMEGGPAFDKNARLMGILMKPLHQRGGGAEIQLVITWDAIATACGSRLENKHQRARGENDTEKLHERRATPFSNSCKHKRATGDFCEDPGSHYLPQSPSEKAATSVALITIGDGSWASGIGPLDIALLQLQPVPDKLCAIIPEFVCPSTGSEVHVIGHGLFGPRYGLGPSVSSGVVSKVVKSPIPVISKEKVMPAMLETTAAIYPDMQDLSMLHTLDEPNELLSSIWALMPSPSSKPKSLMEKFKEGKCSRFAKFLAENQAEIALVGKDQPLKAKPTLHDMPRNPGTGRKKIEIRPILNEEARQVTFSKRRMGLFKKAGELCILCGVEMAAIVYSPGGKAFSFGHPSVEAVSDRFLGLANPNNMEAQQNRTTQWRELNKNCEAAEKRVEAGRATSASLDAELKSKVFYNDYYTGGSLDGCSLEEIQRKYNVMCQIKSELLRAAQLAFAPPPGPPANYPGGGGGGGGGPENSGIPPSSGGGGVIVPYFGFGGDGGQY</sequence>
<feature type="compositionally biased region" description="Basic and acidic residues" evidence="6">
    <location>
        <begin position="459"/>
        <end position="477"/>
    </location>
</feature>
<dbReference type="EMBL" id="JAUJYO010000013">
    <property type="protein sequence ID" value="KAK1300507.1"/>
    <property type="molecule type" value="Genomic_DNA"/>
</dbReference>
<dbReference type="SMART" id="SM00432">
    <property type="entry name" value="MADS"/>
    <property type="match status" value="1"/>
</dbReference>
<dbReference type="Gene3D" id="3.40.1810.10">
    <property type="entry name" value="Transcription factor, MADS-box"/>
    <property type="match status" value="1"/>
</dbReference>
<keyword evidence="8" id="KW-0378">Hydrolase</keyword>
<keyword evidence="3" id="KW-0238">DNA-binding</keyword>
<evidence type="ECO:0000259" key="7">
    <source>
        <dbReference type="PROSITE" id="PS50066"/>
    </source>
</evidence>
<feature type="domain" description="MADS-box" evidence="7">
    <location>
        <begin position="695"/>
        <end position="755"/>
    </location>
</feature>
<name>A0AAV9DGL2_ACOCL</name>
<dbReference type="InterPro" id="IPR033896">
    <property type="entry name" value="MEF2-like_N"/>
</dbReference>
<evidence type="ECO:0000313" key="9">
    <source>
        <dbReference type="Proteomes" id="UP001180020"/>
    </source>
</evidence>
<comment type="caution">
    <text evidence="8">The sequence shown here is derived from an EMBL/GenBank/DDBJ whole genome shotgun (WGS) entry which is preliminary data.</text>
</comment>
<organism evidence="8 9">
    <name type="scientific">Acorus calamus</name>
    <name type="common">Sweet flag</name>
    <dbReference type="NCBI Taxonomy" id="4465"/>
    <lineage>
        <taxon>Eukaryota</taxon>
        <taxon>Viridiplantae</taxon>
        <taxon>Streptophyta</taxon>
        <taxon>Embryophyta</taxon>
        <taxon>Tracheophyta</taxon>
        <taxon>Spermatophyta</taxon>
        <taxon>Magnoliopsida</taxon>
        <taxon>Liliopsida</taxon>
        <taxon>Acoraceae</taxon>
        <taxon>Acorus</taxon>
    </lineage>
</organism>
<reference evidence="8" key="2">
    <citation type="submission" date="2023-06" db="EMBL/GenBank/DDBJ databases">
        <authorList>
            <person name="Ma L."/>
            <person name="Liu K.-W."/>
            <person name="Li Z."/>
            <person name="Hsiao Y.-Y."/>
            <person name="Qi Y."/>
            <person name="Fu T."/>
            <person name="Tang G."/>
            <person name="Zhang D."/>
            <person name="Sun W.-H."/>
            <person name="Liu D.-K."/>
            <person name="Li Y."/>
            <person name="Chen G.-Z."/>
            <person name="Liu X.-D."/>
            <person name="Liao X.-Y."/>
            <person name="Jiang Y.-T."/>
            <person name="Yu X."/>
            <person name="Hao Y."/>
            <person name="Huang J."/>
            <person name="Zhao X.-W."/>
            <person name="Ke S."/>
            <person name="Chen Y.-Y."/>
            <person name="Wu W.-L."/>
            <person name="Hsu J.-L."/>
            <person name="Lin Y.-F."/>
            <person name="Huang M.-D."/>
            <person name="Li C.-Y."/>
            <person name="Huang L."/>
            <person name="Wang Z.-W."/>
            <person name="Zhao X."/>
            <person name="Zhong W.-Y."/>
            <person name="Peng D.-H."/>
            <person name="Ahmad S."/>
            <person name="Lan S."/>
            <person name="Zhang J.-S."/>
            <person name="Tsai W.-C."/>
            <person name="Van De Peer Y."/>
            <person name="Liu Z.-J."/>
        </authorList>
    </citation>
    <scope>NUCLEOTIDE SEQUENCE</scope>
    <source>
        <strain evidence="8">CP</strain>
        <tissue evidence="8">Leaves</tissue>
    </source>
</reference>
<dbReference type="PRINTS" id="PR00404">
    <property type="entry name" value="MADSDOMAIN"/>
</dbReference>
<dbReference type="InterPro" id="IPR002100">
    <property type="entry name" value="TF_MADSbox"/>
</dbReference>
<dbReference type="CDD" id="cd00265">
    <property type="entry name" value="MADS_MEF2_like"/>
    <property type="match status" value="1"/>
</dbReference>
<keyword evidence="5" id="KW-0539">Nucleus</keyword>
<feature type="region of interest" description="Disordered" evidence="6">
    <location>
        <begin position="859"/>
        <end position="887"/>
    </location>
</feature>
<evidence type="ECO:0000313" key="8">
    <source>
        <dbReference type="EMBL" id="KAK1300507.1"/>
    </source>
</evidence>
<dbReference type="GO" id="GO:0005634">
    <property type="term" value="C:nucleus"/>
    <property type="evidence" value="ECO:0007669"/>
    <property type="project" value="UniProtKB-SubCell"/>
</dbReference>
<dbReference type="GO" id="GO:0000977">
    <property type="term" value="F:RNA polymerase II transcription regulatory region sequence-specific DNA binding"/>
    <property type="evidence" value="ECO:0007669"/>
    <property type="project" value="InterPro"/>
</dbReference>
<protein>
    <submittedName>
        <fullName evidence="8">Glyoxysomal processing protease, glyoxysomal</fullName>
    </submittedName>
</protein>
<dbReference type="GO" id="GO:0046983">
    <property type="term" value="F:protein dimerization activity"/>
    <property type="evidence" value="ECO:0007669"/>
    <property type="project" value="InterPro"/>
</dbReference>
<dbReference type="FunFam" id="3.40.1810.10:FF:000006">
    <property type="entry name" value="Agamous-like MADS-box protein AGL62"/>
    <property type="match status" value="1"/>
</dbReference>